<evidence type="ECO:0000313" key="1">
    <source>
        <dbReference type="EMBL" id="TCL02216.1"/>
    </source>
</evidence>
<protein>
    <recommendedName>
        <fullName evidence="3">Lipoprotein</fullName>
    </recommendedName>
</protein>
<dbReference type="AlphaFoldDB" id="A0A4R1NCB5"/>
<sequence>MNRLWISAPAILLLISGCSPHYRGVQCQGDIKSLAGQPLGATSALIEDRYNSFSVAMPQEKVESGTLQSADRSLYIPSAVTTEGYLAQRVSDKKFTLIDSRKDRWITYTCP</sequence>
<dbReference type="PROSITE" id="PS51257">
    <property type="entry name" value="PROKAR_LIPOPROTEIN"/>
    <property type="match status" value="1"/>
</dbReference>
<evidence type="ECO:0000313" key="2">
    <source>
        <dbReference type="Proteomes" id="UP000294555"/>
    </source>
</evidence>
<dbReference type="RefSeq" id="WP_132921187.1">
    <property type="nucleotide sequence ID" value="NZ_SJOI01000001.1"/>
</dbReference>
<proteinExistence type="predicted"/>
<dbReference type="EMBL" id="SJOI01000001">
    <property type="protein sequence ID" value="TCL02216.1"/>
    <property type="molecule type" value="Genomic_DNA"/>
</dbReference>
<accession>A0A4R1NCB5</accession>
<name>A0A4R1NCB5_9GAMM</name>
<organism evidence="1 2">
    <name type="scientific">Sodalis ligni</name>
    <dbReference type="NCBI Taxonomy" id="2697027"/>
    <lineage>
        <taxon>Bacteria</taxon>
        <taxon>Pseudomonadati</taxon>
        <taxon>Pseudomonadota</taxon>
        <taxon>Gammaproteobacteria</taxon>
        <taxon>Enterobacterales</taxon>
        <taxon>Bruguierivoracaceae</taxon>
        <taxon>Sodalis</taxon>
    </lineage>
</organism>
<keyword evidence="2" id="KW-1185">Reference proteome</keyword>
<reference evidence="1 2" key="1">
    <citation type="submission" date="2019-02" db="EMBL/GenBank/DDBJ databases">
        <title>Investigation of anaerobic lignin degradation for improved lignocellulosic biofuels.</title>
        <authorList>
            <person name="Deangelis K."/>
        </authorList>
    </citation>
    <scope>NUCLEOTIDE SEQUENCE [LARGE SCALE GENOMIC DNA]</scope>
    <source>
        <strain evidence="1 2">159R</strain>
    </source>
</reference>
<dbReference type="Proteomes" id="UP000294555">
    <property type="component" value="Unassembled WGS sequence"/>
</dbReference>
<gene>
    <name evidence="1" type="ORF">EZJ58_0218</name>
</gene>
<comment type="caution">
    <text evidence="1">The sequence shown here is derived from an EMBL/GenBank/DDBJ whole genome shotgun (WGS) entry which is preliminary data.</text>
</comment>
<evidence type="ECO:0008006" key="3">
    <source>
        <dbReference type="Google" id="ProtNLM"/>
    </source>
</evidence>
<dbReference type="OrthoDB" id="6541329at2"/>